<sequence length="48" mass="5098">MGKSRDYGTVGKGLRSSSIIGPLVFFLGFNIVEVFSLKFCTVGLLATA</sequence>
<dbReference type="EMBL" id="FJNE01000002">
    <property type="protein sequence ID" value="CZQ85857.1"/>
    <property type="molecule type" value="Genomic_DNA"/>
</dbReference>
<proteinExistence type="predicted"/>
<gene>
    <name evidence="2" type="ORF">Tpal_692</name>
</gene>
<keyword evidence="1" id="KW-0472">Membrane</keyword>
<dbReference type="AlphaFoldDB" id="A0A143YAD0"/>
<evidence type="ECO:0000313" key="3">
    <source>
        <dbReference type="Proteomes" id="UP000242754"/>
    </source>
</evidence>
<dbReference type="STRING" id="140314.SAMN04488076_101176"/>
<keyword evidence="3" id="KW-1185">Reference proteome</keyword>
<protein>
    <submittedName>
        <fullName evidence="2">Uncharacterized protein</fullName>
    </submittedName>
</protein>
<name>A0A143YAD0_9LACT</name>
<keyword evidence="1" id="KW-1133">Transmembrane helix</keyword>
<evidence type="ECO:0000256" key="1">
    <source>
        <dbReference type="SAM" id="Phobius"/>
    </source>
</evidence>
<accession>A0A143YAD0</accession>
<keyword evidence="1" id="KW-0812">Transmembrane</keyword>
<evidence type="ECO:0000313" key="2">
    <source>
        <dbReference type="EMBL" id="CZQ85857.1"/>
    </source>
</evidence>
<organism evidence="2 3">
    <name type="scientific">Trichococcus palustris</name>
    <dbReference type="NCBI Taxonomy" id="140314"/>
    <lineage>
        <taxon>Bacteria</taxon>
        <taxon>Bacillati</taxon>
        <taxon>Bacillota</taxon>
        <taxon>Bacilli</taxon>
        <taxon>Lactobacillales</taxon>
        <taxon>Carnobacteriaceae</taxon>
        <taxon>Trichococcus</taxon>
    </lineage>
</organism>
<dbReference type="Proteomes" id="UP000242754">
    <property type="component" value="Unassembled WGS sequence"/>
</dbReference>
<dbReference type="RefSeq" id="WP_177194304.1">
    <property type="nucleotide sequence ID" value="NZ_FJNE01000002.1"/>
</dbReference>
<reference evidence="2 3" key="1">
    <citation type="submission" date="2016-02" db="EMBL/GenBank/DDBJ databases">
        <authorList>
            <person name="Wen L."/>
            <person name="He K."/>
            <person name="Yang H."/>
        </authorList>
    </citation>
    <scope>NUCLEOTIDE SEQUENCE [LARGE SCALE GENOMIC DNA]</scope>
    <source>
        <strain evidence="2">Trichococcus palustris</strain>
    </source>
</reference>
<feature type="transmembrane region" description="Helical" evidence="1">
    <location>
        <begin position="20"/>
        <end position="46"/>
    </location>
</feature>